<evidence type="ECO:0000256" key="8">
    <source>
        <dbReference type="ARBA" id="ARBA00022605"/>
    </source>
</evidence>
<comment type="caution">
    <text evidence="16">The sequence shown here is derived from an EMBL/GenBank/DDBJ whole genome shotgun (WGS) entry which is preliminary data.</text>
</comment>
<evidence type="ECO:0000256" key="12">
    <source>
        <dbReference type="ARBA" id="ARBA00030262"/>
    </source>
</evidence>
<dbReference type="UniPathway" id="UPA00031">
    <property type="reaction ID" value="UER00012"/>
</dbReference>
<dbReference type="InterPro" id="IPR015422">
    <property type="entry name" value="PyrdxlP-dep_Trfase_small"/>
</dbReference>
<comment type="subunit">
    <text evidence="4 14">Homodimer.</text>
</comment>
<evidence type="ECO:0000256" key="7">
    <source>
        <dbReference type="ARBA" id="ARBA00022576"/>
    </source>
</evidence>
<dbReference type="InterPro" id="IPR005861">
    <property type="entry name" value="HisP_aminotrans"/>
</dbReference>
<evidence type="ECO:0000256" key="9">
    <source>
        <dbReference type="ARBA" id="ARBA00022679"/>
    </source>
</evidence>
<comment type="pathway">
    <text evidence="2 14">Amino-acid biosynthesis; L-histidine biosynthesis; L-histidine from 5-phospho-alpha-D-ribose 1-diphosphate: step 7/9.</text>
</comment>
<dbReference type="PANTHER" id="PTHR42885:SF2">
    <property type="entry name" value="HISTIDINOL-PHOSPHATE AMINOTRANSFERASE"/>
    <property type="match status" value="1"/>
</dbReference>
<evidence type="ECO:0000256" key="4">
    <source>
        <dbReference type="ARBA" id="ARBA00011738"/>
    </source>
</evidence>
<keyword evidence="11 14" id="KW-0368">Histidine biosynthesis</keyword>
<dbReference type="InterPro" id="IPR004839">
    <property type="entry name" value="Aminotransferase_I/II_large"/>
</dbReference>
<protein>
    <recommendedName>
        <fullName evidence="6 14">Histidinol-phosphate aminotransferase</fullName>
        <ecNumber evidence="5 14">2.6.1.9</ecNumber>
    </recommendedName>
    <alternativeName>
        <fullName evidence="12 14">Imidazole acetol-phosphate transaminase</fullName>
    </alternativeName>
</protein>
<dbReference type="NCBIfam" id="TIGR01141">
    <property type="entry name" value="hisC"/>
    <property type="match status" value="1"/>
</dbReference>
<proteinExistence type="inferred from homology"/>
<dbReference type="OrthoDB" id="9813612at2"/>
<dbReference type="Gene3D" id="3.90.1150.10">
    <property type="entry name" value="Aspartate Aminotransferase, domain 1"/>
    <property type="match status" value="1"/>
</dbReference>
<keyword evidence="9 14" id="KW-0808">Transferase</keyword>
<feature type="domain" description="Aminotransferase class I/classII large" evidence="15">
    <location>
        <begin position="49"/>
        <end position="352"/>
    </location>
</feature>
<dbReference type="HAMAP" id="MF_01023">
    <property type="entry name" value="HisC_aminotrans_2"/>
    <property type="match status" value="1"/>
</dbReference>
<comment type="similarity">
    <text evidence="3 14">Belongs to the class-II pyridoxal-phosphate-dependent aminotransferase family. Histidinol-phosphate aminotransferase subfamily.</text>
</comment>
<dbReference type="Proteomes" id="UP000078224">
    <property type="component" value="Unassembled WGS sequence"/>
</dbReference>
<dbReference type="InterPro" id="IPR015424">
    <property type="entry name" value="PyrdxlP-dep_Trfase"/>
</dbReference>
<dbReference type="GO" id="GO:0000105">
    <property type="term" value="P:L-histidine biosynthetic process"/>
    <property type="evidence" value="ECO:0007669"/>
    <property type="project" value="UniProtKB-UniRule"/>
</dbReference>
<dbReference type="SUPFAM" id="SSF53383">
    <property type="entry name" value="PLP-dependent transferases"/>
    <property type="match status" value="1"/>
</dbReference>
<evidence type="ECO:0000256" key="13">
    <source>
        <dbReference type="ARBA" id="ARBA00047481"/>
    </source>
</evidence>
<evidence type="ECO:0000256" key="11">
    <source>
        <dbReference type="ARBA" id="ARBA00023102"/>
    </source>
</evidence>
<dbReference type="PANTHER" id="PTHR42885">
    <property type="entry name" value="HISTIDINOL-PHOSPHATE AMINOTRANSFERASE-RELATED"/>
    <property type="match status" value="1"/>
</dbReference>
<evidence type="ECO:0000313" key="16">
    <source>
        <dbReference type="EMBL" id="OAT53343.1"/>
    </source>
</evidence>
<comment type="cofactor">
    <cofactor evidence="1 14">
        <name>pyridoxal 5'-phosphate</name>
        <dbReference type="ChEBI" id="CHEBI:597326"/>
    </cofactor>
</comment>
<dbReference type="EMBL" id="LXEW01000016">
    <property type="protein sequence ID" value="OAT53343.1"/>
    <property type="molecule type" value="Genomic_DNA"/>
</dbReference>
<evidence type="ECO:0000256" key="14">
    <source>
        <dbReference type="HAMAP-Rule" id="MF_01023"/>
    </source>
</evidence>
<evidence type="ECO:0000256" key="2">
    <source>
        <dbReference type="ARBA" id="ARBA00005011"/>
    </source>
</evidence>
<keyword evidence="8 14" id="KW-0028">Amino-acid biosynthesis</keyword>
<dbReference type="PATRIC" id="fig|1354272.4.peg.1054"/>
<sequence length="356" mass="39113">MSQNFNAASLARENVKTMTPYMSARRLGGKGDVWLNANEYPIAPDYQFNDATLNRYPECQPAAVIQNYAAYAGIAPEQVLVCRGADESIELLIRAFCEPGKDAVMFCPPTYGMYSVSAETFGVEQKKIMALPDWSLNVEAIRENLPNTKLIYICSPNNPTGNIIDNKDLLEVLEMAAGRALVVVDEAYIEFCPQYSVANWLDQFPNLVILRTLSKAFALAGLRCGFTLASPEVIEVLLKVIAPYPLSTPVAIIAAQALDINGIATMKSRVATVTENRIALSEALSGLSVVEKVYPSETNYILVRFTDGSKVFKALWDQGIILRDQSKQPGLINCLRITIGTETENVRVIEAIEALC</sequence>
<dbReference type="CDD" id="cd00609">
    <property type="entry name" value="AAT_like"/>
    <property type="match status" value="1"/>
</dbReference>
<organism evidence="16 17">
    <name type="scientific">Providencia heimbachae ATCC 35613</name>
    <dbReference type="NCBI Taxonomy" id="1354272"/>
    <lineage>
        <taxon>Bacteria</taxon>
        <taxon>Pseudomonadati</taxon>
        <taxon>Pseudomonadota</taxon>
        <taxon>Gammaproteobacteria</taxon>
        <taxon>Enterobacterales</taxon>
        <taxon>Morganellaceae</taxon>
        <taxon>Providencia</taxon>
    </lineage>
</organism>
<keyword evidence="17" id="KW-1185">Reference proteome</keyword>
<dbReference type="GO" id="GO:0004400">
    <property type="term" value="F:histidinol-phosphate transaminase activity"/>
    <property type="evidence" value="ECO:0007669"/>
    <property type="project" value="UniProtKB-UniRule"/>
</dbReference>
<dbReference type="InterPro" id="IPR001917">
    <property type="entry name" value="Aminotrans_II_pyridoxalP_BS"/>
</dbReference>
<evidence type="ECO:0000256" key="10">
    <source>
        <dbReference type="ARBA" id="ARBA00022898"/>
    </source>
</evidence>
<dbReference type="RefSeq" id="WP_068907883.1">
    <property type="nucleotide sequence ID" value="NZ_LXEW01000016.1"/>
</dbReference>
<comment type="catalytic activity">
    <reaction evidence="13 14">
        <text>L-histidinol phosphate + 2-oxoglutarate = 3-(imidazol-4-yl)-2-oxopropyl phosphate + L-glutamate</text>
        <dbReference type="Rhea" id="RHEA:23744"/>
        <dbReference type="ChEBI" id="CHEBI:16810"/>
        <dbReference type="ChEBI" id="CHEBI:29985"/>
        <dbReference type="ChEBI" id="CHEBI:57766"/>
        <dbReference type="ChEBI" id="CHEBI:57980"/>
        <dbReference type="EC" id="2.6.1.9"/>
    </reaction>
</comment>
<evidence type="ECO:0000256" key="5">
    <source>
        <dbReference type="ARBA" id="ARBA00012748"/>
    </source>
</evidence>
<dbReference type="EC" id="2.6.1.9" evidence="5 14"/>
<evidence type="ECO:0000256" key="6">
    <source>
        <dbReference type="ARBA" id="ARBA00018048"/>
    </source>
</evidence>
<evidence type="ECO:0000259" key="15">
    <source>
        <dbReference type="Pfam" id="PF00155"/>
    </source>
</evidence>
<accession>A0A1B7JZJ8</accession>
<name>A0A1B7JZJ8_9GAMM</name>
<dbReference type="Gene3D" id="3.40.640.10">
    <property type="entry name" value="Type I PLP-dependent aspartate aminotransferase-like (Major domain)"/>
    <property type="match status" value="1"/>
</dbReference>
<evidence type="ECO:0000256" key="3">
    <source>
        <dbReference type="ARBA" id="ARBA00007970"/>
    </source>
</evidence>
<evidence type="ECO:0000313" key="17">
    <source>
        <dbReference type="Proteomes" id="UP000078224"/>
    </source>
</evidence>
<keyword evidence="7 14" id="KW-0032">Aminotransferase</keyword>
<keyword evidence="10 14" id="KW-0663">Pyridoxal phosphate</keyword>
<dbReference type="Pfam" id="PF00155">
    <property type="entry name" value="Aminotran_1_2"/>
    <property type="match status" value="1"/>
</dbReference>
<dbReference type="AlphaFoldDB" id="A0A1B7JZJ8"/>
<reference evidence="16 17" key="1">
    <citation type="submission" date="2016-04" db="EMBL/GenBank/DDBJ databases">
        <title>ATOL: Assembling a taxonomically balanced genome-scale reconstruction of the evolutionary history of the Enterobacteriaceae.</title>
        <authorList>
            <person name="Plunkett G.III."/>
            <person name="Neeno-Eckwall E.C."/>
            <person name="Glasner J.D."/>
            <person name="Perna N.T."/>
        </authorList>
    </citation>
    <scope>NUCLEOTIDE SEQUENCE [LARGE SCALE GENOMIC DNA]</scope>
    <source>
        <strain evidence="16 17">ATCC 35613</strain>
    </source>
</reference>
<dbReference type="InterPro" id="IPR015421">
    <property type="entry name" value="PyrdxlP-dep_Trfase_major"/>
</dbReference>
<feature type="modified residue" description="N6-(pyridoxal phosphate)lysine" evidence="14">
    <location>
        <position position="215"/>
    </location>
</feature>
<evidence type="ECO:0000256" key="1">
    <source>
        <dbReference type="ARBA" id="ARBA00001933"/>
    </source>
</evidence>
<gene>
    <name evidence="14" type="primary">hisC</name>
    <name evidence="16" type="ORF">M998_1031</name>
</gene>
<dbReference type="GO" id="GO:0030170">
    <property type="term" value="F:pyridoxal phosphate binding"/>
    <property type="evidence" value="ECO:0007669"/>
    <property type="project" value="InterPro"/>
</dbReference>
<dbReference type="PROSITE" id="PS00599">
    <property type="entry name" value="AA_TRANSFER_CLASS_2"/>
    <property type="match status" value="1"/>
</dbReference>